<feature type="region of interest" description="Disordered" evidence="3">
    <location>
        <begin position="599"/>
        <end position="660"/>
    </location>
</feature>
<dbReference type="AlphaFoldDB" id="A0A9W8E4J6"/>
<dbReference type="InterPro" id="IPR011009">
    <property type="entry name" value="Kinase-like_dom_sf"/>
</dbReference>
<feature type="compositionally biased region" description="Polar residues" evidence="3">
    <location>
        <begin position="688"/>
        <end position="703"/>
    </location>
</feature>
<dbReference type="InterPro" id="IPR001245">
    <property type="entry name" value="Ser-Thr/Tyr_kinase_cat_dom"/>
</dbReference>
<dbReference type="Pfam" id="PF07714">
    <property type="entry name" value="PK_Tyr_Ser-Thr"/>
    <property type="match status" value="1"/>
</dbReference>
<evidence type="ECO:0000313" key="5">
    <source>
        <dbReference type="EMBL" id="KAJ1967566.1"/>
    </source>
</evidence>
<organism evidence="5 6">
    <name type="scientific">Dispira parvispora</name>
    <dbReference type="NCBI Taxonomy" id="1520584"/>
    <lineage>
        <taxon>Eukaryota</taxon>
        <taxon>Fungi</taxon>
        <taxon>Fungi incertae sedis</taxon>
        <taxon>Zoopagomycota</taxon>
        <taxon>Kickxellomycotina</taxon>
        <taxon>Dimargaritomycetes</taxon>
        <taxon>Dimargaritales</taxon>
        <taxon>Dimargaritaceae</taxon>
        <taxon>Dispira</taxon>
    </lineage>
</organism>
<dbReference type="Gene3D" id="3.30.200.20">
    <property type="entry name" value="Phosphorylase Kinase, domain 1"/>
    <property type="match status" value="1"/>
</dbReference>
<evidence type="ECO:0000313" key="6">
    <source>
        <dbReference type="Proteomes" id="UP001150925"/>
    </source>
</evidence>
<dbReference type="InterPro" id="IPR055231">
    <property type="entry name" value="2AA_helical"/>
</dbReference>
<dbReference type="PANTHER" id="PTHR12984">
    <property type="entry name" value="SCY1-RELATED S/T PROTEIN KINASE-LIKE"/>
    <property type="match status" value="1"/>
</dbReference>
<comment type="caution">
    <text evidence="5">The sequence shown here is derived from an EMBL/GenBank/DDBJ whole genome shotgun (WGS) entry which is preliminary data.</text>
</comment>
<evidence type="ECO:0000256" key="2">
    <source>
        <dbReference type="PROSITE-ProRule" id="PRU00103"/>
    </source>
</evidence>
<dbReference type="PANTHER" id="PTHR12984:SF3">
    <property type="entry name" value="N-TERMINAL KINASE-LIKE PROTEIN"/>
    <property type="match status" value="1"/>
</dbReference>
<protein>
    <submittedName>
        <fullName evidence="5">Nuclear aminoacylation-dependent tRNA export pathway component</fullName>
    </submittedName>
</protein>
<dbReference type="Pfam" id="PF22956">
    <property type="entry name" value="VPS15-like_hel"/>
    <property type="match status" value="1"/>
</dbReference>
<name>A0A9W8E4J6_9FUNG</name>
<feature type="repeat" description="HEAT" evidence="2">
    <location>
        <begin position="477"/>
        <end position="515"/>
    </location>
</feature>
<sequence>MAYLTGFVRSTLSNVVFGGQHANFPYTIQEPYEEQDPESIWSLHHGVRKSDQTKVTIFALDLTRKRDLWPLAKNAYKRHRTIRHPNLLTYLDGLETEDTTYIVTHPVVPLRTYLRDSPDEQLVQWGLYKIARAVQFLNEDCKFVHGNVRPVSVFVTPAGEWLLGGFEVLGSPVDPEKHLQTYLGMLPNIHLYCPPEIQNQQWSALKDNTIGSMDGWQYACLLYEIYNHSFVSSDQLAQPQAIPMSMGRSYRQLTTTNPTARWAVGRFLTAGTQPRGFFDNEFIRTNLFLENLSIKDKDEKTLFFQQLEAHVEEFPVAFSLHKVLPELLKSLEYAAGGPQVLKAVFKIGNLISEDDFTQHIMPTLVKLFALPDRALRFSLLESLPHYVQHLSTKTVNNTIYPHVAAGFMDTAPAIREQTVKALVPLAPKLSESTIQRDVVAALGKSIYDSEPGIRTNSLICLGKLVSYITQATHKATVVPLILRSLRDPFVHARTAALMAIAAIGAHLNPKDVSTMALPPVCHLLLDPEKPVRTQATKTLHGLLKLVEAEAAKMPDSVQSTQDATPRGEADGTLPEGWGGWAVSSLSRGITALGNTMVTAKPGSETVSPKSETASLPPHQDHSTTRDDPLSTGPGSVERSSSAPGVPVHPIRTTSSQAACVQNSDQFEDSGWGDLDDFSIEDDLAQLTTDTNNHSTKPNAGPQNKLSSKSSLMSPTSASSMTSPNANTSDNDDEEWDSVFQNKNLGASRSTRIMTQSSHTQTARGSSLGTSSSRATTLQQRRDERKLRLQQHREKKKLGLGATKLSTT</sequence>
<feature type="repeat" description="HEAT" evidence="2">
    <location>
        <begin position="516"/>
        <end position="552"/>
    </location>
</feature>
<feature type="compositionally biased region" description="Polar residues" evidence="3">
    <location>
        <begin position="738"/>
        <end position="778"/>
    </location>
</feature>
<dbReference type="Gene3D" id="1.10.510.10">
    <property type="entry name" value="Transferase(Phosphotransferase) domain 1"/>
    <property type="match status" value="1"/>
</dbReference>
<gene>
    <name evidence="5" type="primary">CEX1_2</name>
    <name evidence="5" type="ORF">IWQ62_001776</name>
</gene>
<dbReference type="GO" id="GO:0006409">
    <property type="term" value="P:tRNA export from nucleus"/>
    <property type="evidence" value="ECO:0007669"/>
    <property type="project" value="TreeGrafter"/>
</dbReference>
<feature type="compositionally biased region" description="Basic residues" evidence="3">
    <location>
        <begin position="787"/>
        <end position="797"/>
    </location>
</feature>
<feature type="compositionally biased region" description="Polar residues" evidence="3">
    <location>
        <begin position="604"/>
        <end position="613"/>
    </location>
</feature>
<keyword evidence="1" id="KW-0677">Repeat</keyword>
<dbReference type="InterPro" id="IPR016024">
    <property type="entry name" value="ARM-type_fold"/>
</dbReference>
<dbReference type="SUPFAM" id="SSF56112">
    <property type="entry name" value="Protein kinase-like (PK-like)"/>
    <property type="match status" value="1"/>
</dbReference>
<dbReference type="InterPro" id="IPR021133">
    <property type="entry name" value="HEAT_type_2"/>
</dbReference>
<dbReference type="GO" id="GO:0004672">
    <property type="term" value="F:protein kinase activity"/>
    <property type="evidence" value="ECO:0007669"/>
    <property type="project" value="InterPro"/>
</dbReference>
<dbReference type="InterPro" id="IPR000719">
    <property type="entry name" value="Prot_kinase_dom"/>
</dbReference>
<feature type="compositionally biased region" description="Polar residues" evidence="3">
    <location>
        <begin position="651"/>
        <end position="660"/>
    </location>
</feature>
<feature type="domain" description="Protein kinase" evidence="4">
    <location>
        <begin position="26"/>
        <end position="324"/>
    </location>
</feature>
<dbReference type="EMBL" id="JANBPY010000316">
    <property type="protein sequence ID" value="KAJ1967566.1"/>
    <property type="molecule type" value="Genomic_DNA"/>
</dbReference>
<dbReference type="InterPro" id="IPR011989">
    <property type="entry name" value="ARM-like"/>
</dbReference>
<dbReference type="PROSITE" id="PS50077">
    <property type="entry name" value="HEAT_REPEAT"/>
    <property type="match status" value="2"/>
</dbReference>
<dbReference type="InterPro" id="IPR051177">
    <property type="entry name" value="CIK-Related_Protein"/>
</dbReference>
<dbReference type="Proteomes" id="UP001150925">
    <property type="component" value="Unassembled WGS sequence"/>
</dbReference>
<proteinExistence type="predicted"/>
<reference evidence="5" key="1">
    <citation type="submission" date="2022-07" db="EMBL/GenBank/DDBJ databases">
        <title>Phylogenomic reconstructions and comparative analyses of Kickxellomycotina fungi.</title>
        <authorList>
            <person name="Reynolds N.K."/>
            <person name="Stajich J.E."/>
            <person name="Barry K."/>
            <person name="Grigoriev I.V."/>
            <person name="Crous P."/>
            <person name="Smith M.E."/>
        </authorList>
    </citation>
    <scope>NUCLEOTIDE SEQUENCE</scope>
    <source>
        <strain evidence="5">RSA 1196</strain>
    </source>
</reference>
<keyword evidence="6" id="KW-1185">Reference proteome</keyword>
<feature type="region of interest" description="Disordered" evidence="3">
    <location>
        <begin position="688"/>
        <end position="807"/>
    </location>
</feature>
<dbReference type="SUPFAM" id="SSF48371">
    <property type="entry name" value="ARM repeat"/>
    <property type="match status" value="1"/>
</dbReference>
<evidence type="ECO:0000256" key="1">
    <source>
        <dbReference type="ARBA" id="ARBA00022737"/>
    </source>
</evidence>
<evidence type="ECO:0000256" key="3">
    <source>
        <dbReference type="SAM" id="MobiDB-lite"/>
    </source>
</evidence>
<dbReference type="OrthoDB" id="447103at2759"/>
<dbReference type="PROSITE" id="PS50011">
    <property type="entry name" value="PROTEIN_KINASE_DOM"/>
    <property type="match status" value="1"/>
</dbReference>
<evidence type="ECO:0000259" key="4">
    <source>
        <dbReference type="PROSITE" id="PS50011"/>
    </source>
</evidence>
<accession>A0A9W8E4J6</accession>
<feature type="compositionally biased region" description="Low complexity" evidence="3">
    <location>
        <begin position="704"/>
        <end position="728"/>
    </location>
</feature>
<feature type="region of interest" description="Disordered" evidence="3">
    <location>
        <begin position="553"/>
        <end position="577"/>
    </location>
</feature>
<dbReference type="GO" id="GO:0005737">
    <property type="term" value="C:cytoplasm"/>
    <property type="evidence" value="ECO:0007669"/>
    <property type="project" value="TreeGrafter"/>
</dbReference>
<dbReference type="Gene3D" id="1.25.10.10">
    <property type="entry name" value="Leucine-rich Repeat Variant"/>
    <property type="match status" value="1"/>
</dbReference>
<feature type="compositionally biased region" description="Basic and acidic residues" evidence="3">
    <location>
        <begin position="618"/>
        <end position="628"/>
    </location>
</feature>
<dbReference type="GO" id="GO:0005524">
    <property type="term" value="F:ATP binding"/>
    <property type="evidence" value="ECO:0007669"/>
    <property type="project" value="InterPro"/>
</dbReference>